<dbReference type="RefSeq" id="WP_159302550.1">
    <property type="nucleotide sequence ID" value="NZ_LR733271.1"/>
</dbReference>
<gene>
    <name evidence="1" type="ORF">MARI151_20690</name>
</gene>
<proteinExistence type="predicted"/>
<name>A0A653R182_9FLAO</name>
<protein>
    <submittedName>
        <fullName evidence="1">Uncharacterized protein</fullName>
    </submittedName>
</protein>
<reference evidence="1 2" key="1">
    <citation type="submission" date="2019-10" db="EMBL/GenBank/DDBJ databases">
        <authorList>
            <person name="Karimi E."/>
        </authorList>
    </citation>
    <scope>NUCLEOTIDE SEQUENCE [LARGE SCALE GENOMIC DNA]</scope>
    <source>
        <strain evidence="1">Maribacter sp. 151</strain>
    </source>
</reference>
<sequence>METFAGYIDLKDNSEWQEIYSSQLYDTFFGIFGIFSCDKVSENDHYILSKMKLKIINYKGVCDLGITDAEIFKTRDSSKFVLKIEVQALKSSTTFNLECNNLKIPQNQAEILVDRRVKKMHSDGSALLNGLFDNEFYYREGIADDNGNLPFPKRTPIPLVWSDDLPKEILDEFISPSYGVGGSKCPRRRIKVL</sequence>
<dbReference type="AlphaFoldDB" id="A0A653R182"/>
<evidence type="ECO:0000313" key="2">
    <source>
        <dbReference type="Proteomes" id="UP000430202"/>
    </source>
</evidence>
<dbReference type="EMBL" id="CABWLR010000002">
    <property type="protein sequence ID" value="VXB47488.1"/>
    <property type="molecule type" value="Genomic_DNA"/>
</dbReference>
<organism evidence="1 2">
    <name type="scientific">Maribacter litoralis</name>
    <dbReference type="NCBI Taxonomy" id="2059726"/>
    <lineage>
        <taxon>Bacteria</taxon>
        <taxon>Pseudomonadati</taxon>
        <taxon>Bacteroidota</taxon>
        <taxon>Flavobacteriia</taxon>
        <taxon>Flavobacteriales</taxon>
        <taxon>Flavobacteriaceae</taxon>
        <taxon>Maribacter</taxon>
    </lineage>
</organism>
<evidence type="ECO:0000313" key="1">
    <source>
        <dbReference type="EMBL" id="VXB47488.1"/>
    </source>
</evidence>
<keyword evidence="2" id="KW-1185">Reference proteome</keyword>
<dbReference type="Proteomes" id="UP000430202">
    <property type="component" value="Unassembled WGS sequence"/>
</dbReference>
<accession>A0A653R182</accession>